<reference evidence="2 4" key="2">
    <citation type="journal article" date="2013" name="Nature">
        <title>Insights into bilaterian evolution from three spiralian genomes.</title>
        <authorList>
            <person name="Simakov O."/>
            <person name="Marletaz F."/>
            <person name="Cho S.J."/>
            <person name="Edsinger-Gonzales E."/>
            <person name="Havlak P."/>
            <person name="Hellsten U."/>
            <person name="Kuo D.H."/>
            <person name="Larsson T."/>
            <person name="Lv J."/>
            <person name="Arendt D."/>
            <person name="Savage R."/>
            <person name="Osoegawa K."/>
            <person name="de Jong P."/>
            <person name="Grimwood J."/>
            <person name="Chapman J.A."/>
            <person name="Shapiro H."/>
            <person name="Aerts A."/>
            <person name="Otillar R.P."/>
            <person name="Terry A.Y."/>
            <person name="Boore J.L."/>
            <person name="Grigoriev I.V."/>
            <person name="Lindberg D.R."/>
            <person name="Seaver E.C."/>
            <person name="Weisblat D.A."/>
            <person name="Putnam N.H."/>
            <person name="Rokhsar D.S."/>
        </authorList>
    </citation>
    <scope>NUCLEOTIDE SEQUENCE</scope>
    <source>
        <strain evidence="2 4">I ESC-2004</strain>
    </source>
</reference>
<sequence>MKAKKSEEPKDTWLDFKVRLLSAKPYSTYGKADRLAFTACETSNIESETENEKETGPGKRKKQLRMKTCSMGCSAGPEEMQVSTPTGSSVLERYRTTVILKLNTLLREQGETNRLLQEMKAHLMPPLDEMEAILLDKFKDLESFDRFDSGVAGNPQDQKAL</sequence>
<evidence type="ECO:0000313" key="3">
    <source>
        <dbReference type="EnsemblMetazoa" id="CapteP211197"/>
    </source>
</evidence>
<evidence type="ECO:0000313" key="2">
    <source>
        <dbReference type="EMBL" id="ELT90669.1"/>
    </source>
</evidence>
<reference evidence="4" key="1">
    <citation type="submission" date="2012-12" db="EMBL/GenBank/DDBJ databases">
        <authorList>
            <person name="Hellsten U."/>
            <person name="Grimwood J."/>
            <person name="Chapman J.A."/>
            <person name="Shapiro H."/>
            <person name="Aerts A."/>
            <person name="Otillar R.P."/>
            <person name="Terry A.Y."/>
            <person name="Boore J.L."/>
            <person name="Simakov O."/>
            <person name="Marletaz F."/>
            <person name="Cho S.-J."/>
            <person name="Edsinger-Gonzales E."/>
            <person name="Havlak P."/>
            <person name="Kuo D.-H."/>
            <person name="Larsson T."/>
            <person name="Lv J."/>
            <person name="Arendt D."/>
            <person name="Savage R."/>
            <person name="Osoegawa K."/>
            <person name="de Jong P."/>
            <person name="Lindberg D.R."/>
            <person name="Seaver E.C."/>
            <person name="Weisblat D.A."/>
            <person name="Putnam N.H."/>
            <person name="Grigoriev I.V."/>
            <person name="Rokhsar D.S."/>
        </authorList>
    </citation>
    <scope>NUCLEOTIDE SEQUENCE</scope>
    <source>
        <strain evidence="4">I ESC-2004</strain>
    </source>
</reference>
<feature type="region of interest" description="Disordered" evidence="1">
    <location>
        <begin position="44"/>
        <end position="66"/>
    </location>
</feature>
<dbReference type="EMBL" id="KB310827">
    <property type="protein sequence ID" value="ELT90669.1"/>
    <property type="molecule type" value="Genomic_DNA"/>
</dbReference>
<gene>
    <name evidence="2" type="ORF">CAPTEDRAFT_211197</name>
</gene>
<dbReference type="Proteomes" id="UP000014760">
    <property type="component" value="Unassembled WGS sequence"/>
</dbReference>
<dbReference type="HOGENOM" id="CLU_1647913_0_0_1"/>
<organism evidence="2">
    <name type="scientific">Capitella teleta</name>
    <name type="common">Polychaete worm</name>
    <dbReference type="NCBI Taxonomy" id="283909"/>
    <lineage>
        <taxon>Eukaryota</taxon>
        <taxon>Metazoa</taxon>
        <taxon>Spiralia</taxon>
        <taxon>Lophotrochozoa</taxon>
        <taxon>Annelida</taxon>
        <taxon>Polychaeta</taxon>
        <taxon>Sedentaria</taxon>
        <taxon>Scolecida</taxon>
        <taxon>Capitellidae</taxon>
        <taxon>Capitella</taxon>
    </lineage>
</organism>
<name>R7TAD5_CAPTE</name>
<reference evidence="3" key="3">
    <citation type="submission" date="2015-06" db="UniProtKB">
        <authorList>
            <consortium name="EnsemblMetazoa"/>
        </authorList>
    </citation>
    <scope>IDENTIFICATION</scope>
</reference>
<dbReference type="EnsemblMetazoa" id="CapteT211197">
    <property type="protein sequence ID" value="CapteP211197"/>
    <property type="gene ID" value="CapteG211197"/>
</dbReference>
<evidence type="ECO:0000313" key="4">
    <source>
        <dbReference type="Proteomes" id="UP000014760"/>
    </source>
</evidence>
<feature type="non-terminal residue" evidence="2">
    <location>
        <position position="161"/>
    </location>
</feature>
<protein>
    <submittedName>
        <fullName evidence="2 3">Uncharacterized protein</fullName>
    </submittedName>
</protein>
<dbReference type="EMBL" id="AMQN01031728">
    <property type="status" value="NOT_ANNOTATED_CDS"/>
    <property type="molecule type" value="Genomic_DNA"/>
</dbReference>
<accession>R7TAD5</accession>
<dbReference type="AlphaFoldDB" id="R7TAD5"/>
<keyword evidence="4" id="KW-1185">Reference proteome</keyword>
<evidence type="ECO:0000256" key="1">
    <source>
        <dbReference type="SAM" id="MobiDB-lite"/>
    </source>
</evidence>
<proteinExistence type="predicted"/>